<dbReference type="Proteomes" id="UP000287651">
    <property type="component" value="Unassembled WGS sequence"/>
</dbReference>
<name>A0A427B1W4_ENSVE</name>
<evidence type="ECO:0000313" key="2">
    <source>
        <dbReference type="EMBL" id="RRT82306.1"/>
    </source>
</evidence>
<gene>
    <name evidence="2" type="ORF">B296_00001245</name>
</gene>
<organism evidence="2 3">
    <name type="scientific">Ensete ventricosum</name>
    <name type="common">Abyssinian banana</name>
    <name type="synonym">Musa ensete</name>
    <dbReference type="NCBI Taxonomy" id="4639"/>
    <lineage>
        <taxon>Eukaryota</taxon>
        <taxon>Viridiplantae</taxon>
        <taxon>Streptophyta</taxon>
        <taxon>Embryophyta</taxon>
        <taxon>Tracheophyta</taxon>
        <taxon>Spermatophyta</taxon>
        <taxon>Magnoliopsida</taxon>
        <taxon>Liliopsida</taxon>
        <taxon>Zingiberales</taxon>
        <taxon>Musaceae</taxon>
        <taxon>Ensete</taxon>
    </lineage>
</organism>
<dbReference type="EMBL" id="AMZH03000721">
    <property type="protein sequence ID" value="RRT82306.1"/>
    <property type="molecule type" value="Genomic_DNA"/>
</dbReference>
<comment type="caution">
    <text evidence="2">The sequence shown here is derived from an EMBL/GenBank/DDBJ whole genome shotgun (WGS) entry which is preliminary data.</text>
</comment>
<dbReference type="AlphaFoldDB" id="A0A427B1W4"/>
<reference evidence="2 3" key="1">
    <citation type="journal article" date="2014" name="Agronomy (Basel)">
        <title>A Draft Genome Sequence for Ensete ventricosum, the Drought-Tolerant Tree Against Hunger.</title>
        <authorList>
            <person name="Harrison J."/>
            <person name="Moore K.A."/>
            <person name="Paszkiewicz K."/>
            <person name="Jones T."/>
            <person name="Grant M."/>
            <person name="Ambacheew D."/>
            <person name="Muzemil S."/>
            <person name="Studholme D.J."/>
        </authorList>
    </citation>
    <scope>NUCLEOTIDE SEQUENCE [LARGE SCALE GENOMIC DNA]</scope>
</reference>
<feature type="region of interest" description="Disordered" evidence="1">
    <location>
        <begin position="16"/>
        <end position="67"/>
    </location>
</feature>
<protein>
    <submittedName>
        <fullName evidence="2">Uncharacterized protein</fullName>
    </submittedName>
</protein>
<proteinExistence type="predicted"/>
<evidence type="ECO:0000313" key="3">
    <source>
        <dbReference type="Proteomes" id="UP000287651"/>
    </source>
</evidence>
<feature type="compositionally biased region" description="Basic and acidic residues" evidence="1">
    <location>
        <begin position="26"/>
        <end position="41"/>
    </location>
</feature>
<accession>A0A427B1W4</accession>
<sequence>MAFGCSCVPAIAKIFPGKPSVQSSNEKGEQEDGGGGDEHEAAAAAAASEEEEEEEEEQPRAGGFDDAFPSLPLACRRPSLRTYGMLFMWRTLALPARASSSGASMVRLSPLPLAACGRMEMWKEIGAAGWSAADGDIGGHGIWGDDVGGLPGQGGDFLVPSLAKLQAGFRLDPVLADRFSQQERWRIRF</sequence>
<feature type="compositionally biased region" description="Acidic residues" evidence="1">
    <location>
        <begin position="48"/>
        <end position="57"/>
    </location>
</feature>
<evidence type="ECO:0000256" key="1">
    <source>
        <dbReference type="SAM" id="MobiDB-lite"/>
    </source>
</evidence>